<feature type="binding site" description="axial binding residue" evidence="8">
    <location>
        <position position="434"/>
    </location>
    <ligand>
        <name>heme</name>
        <dbReference type="ChEBI" id="CHEBI:30413"/>
    </ligand>
    <ligandPart>
        <name>Fe</name>
        <dbReference type="ChEBI" id="CHEBI:18248"/>
    </ligandPart>
</feature>
<dbReference type="OMA" id="VAVWHWA"/>
<keyword evidence="6 8" id="KW-0408">Iron</keyword>
<evidence type="ECO:0000256" key="4">
    <source>
        <dbReference type="ARBA" id="ARBA00022723"/>
    </source>
</evidence>
<dbReference type="PROSITE" id="PS00086">
    <property type="entry name" value="CYTOCHROME_P450"/>
    <property type="match status" value="1"/>
</dbReference>
<dbReference type="EMBL" id="DF977495">
    <property type="protein sequence ID" value="GAP90553.1"/>
    <property type="molecule type" value="Genomic_DNA"/>
</dbReference>
<comment type="similarity">
    <text evidence="2 9">Belongs to the cytochrome P450 family.</text>
</comment>
<gene>
    <name evidence="11" type="ORF">SAMD00023353_5000410</name>
</gene>
<sequence length="490" mass="55639">MMGAVELARNGLGLGILYIIGHMVYNIFLHPLRKYPGPLSHRMTILPHAMYQFSGRLPFRVSELHKQYGPVVRIAPGELAFSSIQAWRDIYGHKKNGEEEFPKYDGIYKLVKGLPTSIINSDRQEHGLLRRQLAHGFSDRSMREQEPIIGSYVNLLISRLRDASQKSTSQNLREWYNWTTFDIIGDLSFGVEGGFGCLENAGYHPWVQVVTDTVRQNGWISSIYRLGLGKLIQLASDFKLLADDKYRAAMFDKVGERMNGAERPDFLEGLIRKKDELNLSQQHMTMNATVLVVAGSETTATLLSGATFLLTTHPEVLKKLEQEVRSAFKSDDEITLTSVGNLSYMLACLNESLRRYPPVVTGLPRLTPKGGATIDDTFVPEGTIVSVYQWAINHDERFWSEPEKFAPERWMGEAKYNNDHLEAMQSFSVGPRNCIGRNLAYAEMRLILAKIVYNFDISLADNSRDWLDDQRAFVVWDKPALNIHLKPVQH</sequence>
<dbReference type="PRINTS" id="PR00463">
    <property type="entry name" value="EP450I"/>
</dbReference>
<evidence type="ECO:0000313" key="12">
    <source>
        <dbReference type="Proteomes" id="UP000054516"/>
    </source>
</evidence>
<accession>A0A1W2TQ55</accession>
<keyword evidence="3 8" id="KW-0349">Heme</keyword>
<dbReference type="InterPro" id="IPR036396">
    <property type="entry name" value="Cyt_P450_sf"/>
</dbReference>
<dbReference type="InterPro" id="IPR050121">
    <property type="entry name" value="Cytochrome_P450_monoxygenase"/>
</dbReference>
<dbReference type="InterPro" id="IPR017972">
    <property type="entry name" value="Cyt_P450_CS"/>
</dbReference>
<keyword evidence="10" id="KW-1133">Transmembrane helix</keyword>
<dbReference type="InterPro" id="IPR001128">
    <property type="entry name" value="Cyt_P450"/>
</dbReference>
<dbReference type="AlphaFoldDB" id="A0A1W2TQ55"/>
<name>A0A1W2TQ55_ROSNE</name>
<evidence type="ECO:0000256" key="3">
    <source>
        <dbReference type="ARBA" id="ARBA00022617"/>
    </source>
</evidence>
<keyword evidence="10" id="KW-0812">Transmembrane</keyword>
<keyword evidence="4 8" id="KW-0479">Metal-binding</keyword>
<feature type="transmembrane region" description="Helical" evidence="10">
    <location>
        <begin position="12"/>
        <end position="32"/>
    </location>
</feature>
<dbReference type="InterPro" id="IPR002401">
    <property type="entry name" value="Cyt_P450_E_grp-I"/>
</dbReference>
<dbReference type="Gene3D" id="1.10.630.10">
    <property type="entry name" value="Cytochrome P450"/>
    <property type="match status" value="1"/>
</dbReference>
<keyword evidence="7 9" id="KW-0503">Monooxygenase</keyword>
<dbReference type="SUPFAM" id="SSF48264">
    <property type="entry name" value="Cytochrome P450"/>
    <property type="match status" value="1"/>
</dbReference>
<organism evidence="11">
    <name type="scientific">Rosellinia necatrix</name>
    <name type="common">White root-rot fungus</name>
    <dbReference type="NCBI Taxonomy" id="77044"/>
    <lineage>
        <taxon>Eukaryota</taxon>
        <taxon>Fungi</taxon>
        <taxon>Dikarya</taxon>
        <taxon>Ascomycota</taxon>
        <taxon>Pezizomycotina</taxon>
        <taxon>Sordariomycetes</taxon>
        <taxon>Xylariomycetidae</taxon>
        <taxon>Xylariales</taxon>
        <taxon>Xylariaceae</taxon>
        <taxon>Rosellinia</taxon>
    </lineage>
</organism>
<dbReference type="Pfam" id="PF00067">
    <property type="entry name" value="p450"/>
    <property type="match status" value="1"/>
</dbReference>
<dbReference type="GO" id="GO:0004497">
    <property type="term" value="F:monooxygenase activity"/>
    <property type="evidence" value="ECO:0007669"/>
    <property type="project" value="UniProtKB-KW"/>
</dbReference>
<keyword evidence="5 9" id="KW-0560">Oxidoreductase</keyword>
<dbReference type="CDD" id="cd11058">
    <property type="entry name" value="CYP60B-like"/>
    <property type="match status" value="1"/>
</dbReference>
<comment type="cofactor">
    <cofactor evidence="1 8">
        <name>heme</name>
        <dbReference type="ChEBI" id="CHEBI:30413"/>
    </cofactor>
</comment>
<dbReference type="PANTHER" id="PTHR24305:SF230">
    <property type="entry name" value="P450, PUTATIVE (EUROFUNG)-RELATED"/>
    <property type="match status" value="1"/>
</dbReference>
<keyword evidence="10" id="KW-0472">Membrane</keyword>
<dbReference type="GO" id="GO:0016705">
    <property type="term" value="F:oxidoreductase activity, acting on paired donors, with incorporation or reduction of molecular oxygen"/>
    <property type="evidence" value="ECO:0007669"/>
    <property type="project" value="InterPro"/>
</dbReference>
<evidence type="ECO:0000256" key="1">
    <source>
        <dbReference type="ARBA" id="ARBA00001971"/>
    </source>
</evidence>
<evidence type="ECO:0000256" key="9">
    <source>
        <dbReference type="RuleBase" id="RU000461"/>
    </source>
</evidence>
<evidence type="ECO:0000256" key="2">
    <source>
        <dbReference type="ARBA" id="ARBA00010617"/>
    </source>
</evidence>
<dbReference type="Proteomes" id="UP000054516">
    <property type="component" value="Unassembled WGS sequence"/>
</dbReference>
<dbReference type="PRINTS" id="PR00385">
    <property type="entry name" value="P450"/>
</dbReference>
<proteinExistence type="inferred from homology"/>
<evidence type="ECO:0000256" key="10">
    <source>
        <dbReference type="SAM" id="Phobius"/>
    </source>
</evidence>
<dbReference type="OrthoDB" id="1470350at2759"/>
<evidence type="ECO:0000313" key="11">
    <source>
        <dbReference type="EMBL" id="GAP90553.1"/>
    </source>
</evidence>
<evidence type="ECO:0000256" key="8">
    <source>
        <dbReference type="PIRSR" id="PIRSR602401-1"/>
    </source>
</evidence>
<dbReference type="STRING" id="77044.A0A1W2TQ55"/>
<protein>
    <submittedName>
        <fullName evidence="11">Putative cytochrome P450</fullName>
    </submittedName>
</protein>
<evidence type="ECO:0000256" key="6">
    <source>
        <dbReference type="ARBA" id="ARBA00023004"/>
    </source>
</evidence>
<dbReference type="PANTHER" id="PTHR24305">
    <property type="entry name" value="CYTOCHROME P450"/>
    <property type="match status" value="1"/>
</dbReference>
<keyword evidence="12" id="KW-1185">Reference proteome</keyword>
<evidence type="ECO:0000256" key="7">
    <source>
        <dbReference type="ARBA" id="ARBA00023033"/>
    </source>
</evidence>
<reference evidence="11" key="1">
    <citation type="submission" date="2016-03" db="EMBL/GenBank/DDBJ databases">
        <title>Draft genome sequence of Rosellinia necatrix.</title>
        <authorList>
            <person name="Kanematsu S."/>
        </authorList>
    </citation>
    <scope>NUCLEOTIDE SEQUENCE [LARGE SCALE GENOMIC DNA]</scope>
    <source>
        <strain evidence="11">W97</strain>
    </source>
</reference>
<evidence type="ECO:0000256" key="5">
    <source>
        <dbReference type="ARBA" id="ARBA00023002"/>
    </source>
</evidence>
<dbReference type="GO" id="GO:0020037">
    <property type="term" value="F:heme binding"/>
    <property type="evidence" value="ECO:0007669"/>
    <property type="project" value="InterPro"/>
</dbReference>
<dbReference type="GO" id="GO:0005506">
    <property type="term" value="F:iron ion binding"/>
    <property type="evidence" value="ECO:0007669"/>
    <property type="project" value="InterPro"/>
</dbReference>